<dbReference type="EMBL" id="BGZK01000934">
    <property type="protein sequence ID" value="GBP65633.1"/>
    <property type="molecule type" value="Genomic_DNA"/>
</dbReference>
<evidence type="ECO:0008006" key="3">
    <source>
        <dbReference type="Google" id="ProtNLM"/>
    </source>
</evidence>
<accession>A0A4C1XRF5</accession>
<comment type="caution">
    <text evidence="1">The sequence shown here is derived from an EMBL/GenBank/DDBJ whole genome shotgun (WGS) entry which is preliminary data.</text>
</comment>
<evidence type="ECO:0000313" key="1">
    <source>
        <dbReference type="EMBL" id="GBP65633.1"/>
    </source>
</evidence>
<gene>
    <name evidence="1" type="ORF">EVAR_47238_1</name>
</gene>
<reference evidence="1 2" key="1">
    <citation type="journal article" date="2019" name="Commun. Biol.">
        <title>The bagworm genome reveals a unique fibroin gene that provides high tensile strength.</title>
        <authorList>
            <person name="Kono N."/>
            <person name="Nakamura H."/>
            <person name="Ohtoshi R."/>
            <person name="Tomita M."/>
            <person name="Numata K."/>
            <person name="Arakawa K."/>
        </authorList>
    </citation>
    <scope>NUCLEOTIDE SEQUENCE [LARGE SCALE GENOMIC DNA]</scope>
</reference>
<dbReference type="OrthoDB" id="6931295at2759"/>
<protein>
    <recommendedName>
        <fullName evidence="3">CCHC-type domain-containing protein</fullName>
    </recommendedName>
</protein>
<sequence>MNDPPDDTGQPPTNVLLLAFSGLVLTNEDRSFPSAGSVLHLVSFGKILQSADVQDSVNGSVKRIGRNYIALSFLNATAAKSFLCNTLFALKGLRAFIPSFNITRFGLVRGVPSDWSPEEILGFIVVSECYGQVLKIRRLNYKTMMDGSTVWKPYQTVMFTFDGHMLPQRVFLCCNTLSVEVYTYPTIQCYNCCQYGHNKAQCTSQPRCLECGNEHIGESCTVREDEVSYLQCLGRHTATSKLCPELDRQKRIKISMAEVSFLF</sequence>
<dbReference type="Proteomes" id="UP000299102">
    <property type="component" value="Unassembled WGS sequence"/>
</dbReference>
<keyword evidence="2" id="KW-1185">Reference proteome</keyword>
<organism evidence="1 2">
    <name type="scientific">Eumeta variegata</name>
    <name type="common">Bagworm moth</name>
    <name type="synonym">Eumeta japonica</name>
    <dbReference type="NCBI Taxonomy" id="151549"/>
    <lineage>
        <taxon>Eukaryota</taxon>
        <taxon>Metazoa</taxon>
        <taxon>Ecdysozoa</taxon>
        <taxon>Arthropoda</taxon>
        <taxon>Hexapoda</taxon>
        <taxon>Insecta</taxon>
        <taxon>Pterygota</taxon>
        <taxon>Neoptera</taxon>
        <taxon>Endopterygota</taxon>
        <taxon>Lepidoptera</taxon>
        <taxon>Glossata</taxon>
        <taxon>Ditrysia</taxon>
        <taxon>Tineoidea</taxon>
        <taxon>Psychidae</taxon>
        <taxon>Oiketicinae</taxon>
        <taxon>Eumeta</taxon>
    </lineage>
</organism>
<dbReference type="STRING" id="151549.A0A4C1XRF5"/>
<dbReference type="AlphaFoldDB" id="A0A4C1XRF5"/>
<evidence type="ECO:0000313" key="2">
    <source>
        <dbReference type="Proteomes" id="UP000299102"/>
    </source>
</evidence>
<proteinExistence type="predicted"/>
<name>A0A4C1XRF5_EUMVA</name>